<keyword evidence="2" id="KW-1133">Transmembrane helix</keyword>
<reference evidence="3" key="1">
    <citation type="submission" date="2022-08" db="EMBL/GenBank/DDBJ databases">
        <authorList>
            <person name="Deng Y."/>
            <person name="Han X.-F."/>
            <person name="Zhang Y.-Q."/>
        </authorList>
    </citation>
    <scope>NUCLEOTIDE SEQUENCE</scope>
    <source>
        <strain evidence="3">CPCC 203386</strain>
    </source>
</reference>
<feature type="region of interest" description="Disordered" evidence="1">
    <location>
        <begin position="109"/>
        <end position="154"/>
    </location>
</feature>
<feature type="compositionally biased region" description="Basic and acidic residues" evidence="1">
    <location>
        <begin position="144"/>
        <end position="154"/>
    </location>
</feature>
<dbReference type="Proteomes" id="UP001165586">
    <property type="component" value="Unassembled WGS sequence"/>
</dbReference>
<protein>
    <submittedName>
        <fullName evidence="3">Uncharacterized protein</fullName>
    </submittedName>
</protein>
<organism evidence="3 4">
    <name type="scientific">Herbiconiux daphne</name>
    <dbReference type="NCBI Taxonomy" id="2970914"/>
    <lineage>
        <taxon>Bacteria</taxon>
        <taxon>Bacillati</taxon>
        <taxon>Actinomycetota</taxon>
        <taxon>Actinomycetes</taxon>
        <taxon>Micrococcales</taxon>
        <taxon>Microbacteriaceae</taxon>
        <taxon>Herbiconiux</taxon>
    </lineage>
</organism>
<keyword evidence="2" id="KW-0812">Transmembrane</keyword>
<proteinExistence type="predicted"/>
<keyword evidence="2" id="KW-0472">Membrane</keyword>
<evidence type="ECO:0000256" key="1">
    <source>
        <dbReference type="SAM" id="MobiDB-lite"/>
    </source>
</evidence>
<sequence length="154" mass="16455">MSLALIGQVTDFTDSFSCFSLGIIGFVCLVAYFFFLPRRSDLAQVLASSMIFVTVVEAALVGLFAGAITMSVGGHRQARSWPERSWACSGSSRRPCSASAITARSGARTCPCSRARHPGPADLPSPADHHRPADRPVLAQPRGRAPEADSGYRE</sequence>
<dbReference type="RefSeq" id="WP_259540017.1">
    <property type="nucleotide sequence ID" value="NZ_JANLCJ010000005.1"/>
</dbReference>
<accession>A0ABT2H5C2</accession>
<evidence type="ECO:0000313" key="3">
    <source>
        <dbReference type="EMBL" id="MCS5735109.1"/>
    </source>
</evidence>
<dbReference type="EMBL" id="JANLCJ010000005">
    <property type="protein sequence ID" value="MCS5735109.1"/>
    <property type="molecule type" value="Genomic_DNA"/>
</dbReference>
<evidence type="ECO:0000256" key="2">
    <source>
        <dbReference type="SAM" id="Phobius"/>
    </source>
</evidence>
<gene>
    <name evidence="3" type="ORF">N1032_15290</name>
</gene>
<evidence type="ECO:0000313" key="4">
    <source>
        <dbReference type="Proteomes" id="UP001165586"/>
    </source>
</evidence>
<feature type="transmembrane region" description="Helical" evidence="2">
    <location>
        <begin position="47"/>
        <end position="70"/>
    </location>
</feature>
<comment type="caution">
    <text evidence="3">The sequence shown here is derived from an EMBL/GenBank/DDBJ whole genome shotgun (WGS) entry which is preliminary data.</text>
</comment>
<keyword evidence="4" id="KW-1185">Reference proteome</keyword>
<feature type="transmembrane region" description="Helical" evidence="2">
    <location>
        <begin position="12"/>
        <end position="35"/>
    </location>
</feature>
<name>A0ABT2H5C2_9MICO</name>